<dbReference type="GO" id="GO:0005737">
    <property type="term" value="C:cytoplasm"/>
    <property type="evidence" value="ECO:0007669"/>
    <property type="project" value="TreeGrafter"/>
</dbReference>
<dbReference type="GO" id="GO:0016791">
    <property type="term" value="F:phosphatase activity"/>
    <property type="evidence" value="ECO:0007669"/>
    <property type="project" value="TreeGrafter"/>
</dbReference>
<evidence type="ECO:0000256" key="1">
    <source>
        <dbReference type="PIRSR" id="PIRSR613078-2"/>
    </source>
</evidence>
<reference evidence="2 3" key="1">
    <citation type="submission" date="2017-10" db="EMBL/GenBank/DDBJ databases">
        <title>Bifidobacterium xylocopum sp. nov. and Bifidobacterium aemilianum sp. nov., from the carpenter bee (Xylocopa violacea) digestive tract.</title>
        <authorList>
            <person name="Alberoni D."/>
            <person name="Baffoni L."/>
            <person name="Di Gioia D."/>
            <person name="Gaggia F."/>
            <person name="Biavati B."/>
        </authorList>
    </citation>
    <scope>NUCLEOTIDE SEQUENCE [LARGE SCALE GENOMIC DNA]</scope>
    <source>
        <strain evidence="2 3">XV10</strain>
    </source>
</reference>
<dbReference type="InterPro" id="IPR050275">
    <property type="entry name" value="PGM_Phosphatase"/>
</dbReference>
<proteinExistence type="predicted"/>
<dbReference type="Gene3D" id="3.40.50.1240">
    <property type="entry name" value="Phosphoglycerate mutase-like"/>
    <property type="match status" value="1"/>
</dbReference>
<feature type="binding site" evidence="1">
    <location>
        <position position="98"/>
    </location>
    <ligand>
        <name>substrate</name>
    </ligand>
</feature>
<dbReference type="CDD" id="cd07067">
    <property type="entry name" value="HP_PGM_like"/>
    <property type="match status" value="1"/>
</dbReference>
<protein>
    <submittedName>
        <fullName evidence="2">Phosphoglycerate mutase</fullName>
    </submittedName>
</protein>
<keyword evidence="3" id="KW-1185">Reference proteome</keyword>
<evidence type="ECO:0000313" key="2">
    <source>
        <dbReference type="EMBL" id="RBP98158.1"/>
    </source>
</evidence>
<dbReference type="PANTHER" id="PTHR48100:SF62">
    <property type="entry name" value="GLUCOSYL-3-PHOSPHOGLYCERATE PHOSPHATASE"/>
    <property type="match status" value="1"/>
</dbReference>
<dbReference type="InterPro" id="IPR029033">
    <property type="entry name" value="His_PPase_superfam"/>
</dbReference>
<accession>A0A366KAI7</accession>
<dbReference type="AlphaFoldDB" id="A0A366KAI7"/>
<dbReference type="InterPro" id="IPR013078">
    <property type="entry name" value="His_Pase_superF_clade-1"/>
</dbReference>
<dbReference type="RefSeq" id="WP_113859842.1">
    <property type="nucleotide sequence ID" value="NZ_PDCG01000002.1"/>
</dbReference>
<dbReference type="SUPFAM" id="SSF53254">
    <property type="entry name" value="Phosphoglycerate mutase-like"/>
    <property type="match status" value="1"/>
</dbReference>
<dbReference type="PANTHER" id="PTHR48100">
    <property type="entry name" value="BROAD-SPECIFICITY PHOSPHATASE YOR283W-RELATED"/>
    <property type="match status" value="1"/>
</dbReference>
<sequence>MIDQVIFLRHGRTSFNLQRRMQGQIDIPLDIVGLWQVDQSAYQLAQNHYWAKVSAVARNPELLAHPGAEANKDSDINEFLNAPAAQRKMTIVSSDLFRAQQTAHAFADLVGLPVHLDTRLRERAFGQWEGLTRQEIEAMDAQAYAAWKADLGEEPTYGVESKGATGRRGAEAVLDMLDQSSQSQESETLLLVGHGSWIVATIATLLGMDPDSRMDMGRMRNAFWSVMKPIHRLNGGLEWQLEAFNQGPAVASLVDWENGPADLHGPDMPEWIEL</sequence>
<dbReference type="Pfam" id="PF00300">
    <property type="entry name" value="His_Phos_1"/>
    <property type="match status" value="2"/>
</dbReference>
<dbReference type="Proteomes" id="UP000252530">
    <property type="component" value="Unassembled WGS sequence"/>
</dbReference>
<dbReference type="EMBL" id="PDCG01000002">
    <property type="protein sequence ID" value="RBP98158.1"/>
    <property type="molecule type" value="Genomic_DNA"/>
</dbReference>
<gene>
    <name evidence="2" type="ORF">CRD60_03150</name>
</gene>
<comment type="caution">
    <text evidence="2">The sequence shown here is derived from an EMBL/GenBank/DDBJ whole genome shotgun (WGS) entry which is preliminary data.</text>
</comment>
<evidence type="ECO:0000313" key="3">
    <source>
        <dbReference type="Proteomes" id="UP000252530"/>
    </source>
</evidence>
<dbReference type="SMART" id="SM00855">
    <property type="entry name" value="PGAM"/>
    <property type="match status" value="1"/>
</dbReference>
<dbReference type="OrthoDB" id="4697614at2"/>
<organism evidence="2 3">
    <name type="scientific">Bifidobacterium aemilianum</name>
    <dbReference type="NCBI Taxonomy" id="2493120"/>
    <lineage>
        <taxon>Bacteria</taxon>
        <taxon>Bacillati</taxon>
        <taxon>Actinomycetota</taxon>
        <taxon>Actinomycetes</taxon>
        <taxon>Bifidobacteriales</taxon>
        <taxon>Bifidobacteriaceae</taxon>
        <taxon>Bifidobacterium</taxon>
    </lineage>
</organism>
<name>A0A366KAI7_9BIFI</name>